<feature type="transmembrane region" description="Helical" evidence="10">
    <location>
        <begin position="355"/>
        <end position="376"/>
    </location>
</feature>
<keyword evidence="4" id="KW-1003">Cell membrane</keyword>
<evidence type="ECO:0000256" key="5">
    <source>
        <dbReference type="ARBA" id="ARBA00022692"/>
    </source>
</evidence>
<evidence type="ECO:0000256" key="9">
    <source>
        <dbReference type="SAM" id="MobiDB-lite"/>
    </source>
</evidence>
<evidence type="ECO:0000256" key="7">
    <source>
        <dbReference type="ARBA" id="ARBA00023136"/>
    </source>
</evidence>
<dbReference type="PRINTS" id="PR01036">
    <property type="entry name" value="TCRTETB"/>
</dbReference>
<dbReference type="OrthoDB" id="10021397at2759"/>
<keyword evidence="6 10" id="KW-1133">Transmembrane helix</keyword>
<evidence type="ECO:0000256" key="3">
    <source>
        <dbReference type="ARBA" id="ARBA00022448"/>
    </source>
</evidence>
<evidence type="ECO:0000313" key="12">
    <source>
        <dbReference type="EMBL" id="KAF2740397.1"/>
    </source>
</evidence>
<protein>
    <submittedName>
        <fullName evidence="12">MFS general substrate transporter</fullName>
    </submittedName>
</protein>
<feature type="transmembrane region" description="Helical" evidence="10">
    <location>
        <begin position="485"/>
        <end position="506"/>
    </location>
</feature>
<feature type="transmembrane region" description="Helical" evidence="10">
    <location>
        <begin position="422"/>
        <end position="440"/>
    </location>
</feature>
<keyword evidence="3" id="KW-0813">Transport</keyword>
<dbReference type="AlphaFoldDB" id="A0A9P4V598"/>
<dbReference type="SUPFAM" id="SSF103473">
    <property type="entry name" value="MFS general substrate transporter"/>
    <property type="match status" value="1"/>
</dbReference>
<evidence type="ECO:0000313" key="13">
    <source>
        <dbReference type="Proteomes" id="UP000799444"/>
    </source>
</evidence>
<feature type="transmembrane region" description="Helical" evidence="10">
    <location>
        <begin position="157"/>
        <end position="176"/>
    </location>
</feature>
<evidence type="ECO:0000256" key="1">
    <source>
        <dbReference type="ARBA" id="ARBA00004651"/>
    </source>
</evidence>
<accession>A0A9P4V598</accession>
<dbReference type="InterPro" id="IPR020846">
    <property type="entry name" value="MFS_dom"/>
</dbReference>
<evidence type="ECO:0000256" key="4">
    <source>
        <dbReference type="ARBA" id="ARBA00022475"/>
    </source>
</evidence>
<dbReference type="GO" id="GO:0022857">
    <property type="term" value="F:transmembrane transporter activity"/>
    <property type="evidence" value="ECO:0007669"/>
    <property type="project" value="InterPro"/>
</dbReference>
<feature type="transmembrane region" description="Helical" evidence="10">
    <location>
        <begin position="558"/>
        <end position="577"/>
    </location>
</feature>
<dbReference type="InterPro" id="IPR036259">
    <property type="entry name" value="MFS_trans_sf"/>
</dbReference>
<feature type="transmembrane region" description="Helical" evidence="10">
    <location>
        <begin position="446"/>
        <end position="464"/>
    </location>
</feature>
<evidence type="ECO:0000256" key="8">
    <source>
        <dbReference type="ARBA" id="ARBA00023180"/>
    </source>
</evidence>
<comment type="caution">
    <text evidence="12">The sequence shown here is derived from an EMBL/GenBank/DDBJ whole genome shotgun (WGS) entry which is preliminary data.</text>
</comment>
<dbReference type="CDD" id="cd17502">
    <property type="entry name" value="MFS_Azr1_MDR_like"/>
    <property type="match status" value="1"/>
</dbReference>
<dbReference type="InterPro" id="IPR011701">
    <property type="entry name" value="MFS"/>
</dbReference>
<keyword evidence="8" id="KW-0325">Glycoprotein</keyword>
<dbReference type="PANTHER" id="PTHR23501:SF199">
    <property type="entry name" value="MFS EFFLUX TRANSPORTER INPD-RELATED"/>
    <property type="match status" value="1"/>
</dbReference>
<keyword evidence="13" id="KW-1185">Reference proteome</keyword>
<dbReference type="FunFam" id="1.20.1250.20:FF:000196">
    <property type="entry name" value="MFS toxin efflux pump (AflT)"/>
    <property type="match status" value="1"/>
</dbReference>
<organism evidence="12 13">
    <name type="scientific">Polyplosphaeria fusca</name>
    <dbReference type="NCBI Taxonomy" id="682080"/>
    <lineage>
        <taxon>Eukaryota</taxon>
        <taxon>Fungi</taxon>
        <taxon>Dikarya</taxon>
        <taxon>Ascomycota</taxon>
        <taxon>Pezizomycotina</taxon>
        <taxon>Dothideomycetes</taxon>
        <taxon>Pleosporomycetidae</taxon>
        <taxon>Pleosporales</taxon>
        <taxon>Tetraplosphaeriaceae</taxon>
        <taxon>Polyplosphaeria</taxon>
    </lineage>
</organism>
<evidence type="ECO:0000256" key="2">
    <source>
        <dbReference type="ARBA" id="ARBA00007520"/>
    </source>
</evidence>
<dbReference type="PROSITE" id="PS50850">
    <property type="entry name" value="MFS"/>
    <property type="match status" value="1"/>
</dbReference>
<evidence type="ECO:0000256" key="10">
    <source>
        <dbReference type="SAM" id="Phobius"/>
    </source>
</evidence>
<comment type="similarity">
    <text evidence="2">Belongs to the major facilitator superfamily. TCR/Tet family.</text>
</comment>
<feature type="transmembrane region" description="Helical" evidence="10">
    <location>
        <begin position="182"/>
        <end position="203"/>
    </location>
</feature>
<dbReference type="EMBL" id="ML996100">
    <property type="protein sequence ID" value="KAF2740397.1"/>
    <property type="molecule type" value="Genomic_DNA"/>
</dbReference>
<feature type="transmembrane region" description="Helical" evidence="10">
    <location>
        <begin position="247"/>
        <end position="267"/>
    </location>
</feature>
<comment type="subcellular location">
    <subcellularLocation>
        <location evidence="1">Cell membrane</location>
        <topology evidence="1">Multi-pass membrane protein</topology>
    </subcellularLocation>
</comment>
<dbReference type="FunFam" id="1.20.1720.10:FF:000012">
    <property type="entry name" value="MFS toxin efflux pump (AflT)"/>
    <property type="match status" value="1"/>
</dbReference>
<evidence type="ECO:0000256" key="6">
    <source>
        <dbReference type="ARBA" id="ARBA00022989"/>
    </source>
</evidence>
<dbReference type="FunFam" id="1.20.1250.20:FF:000489">
    <property type="entry name" value="MFS general substrate transporter"/>
    <property type="match status" value="1"/>
</dbReference>
<keyword evidence="5 10" id="KW-0812">Transmembrane</keyword>
<sequence>MSNLNKEPPRPLSTADSEKTAAPSVGPSIMDMEKNAPVESNAPSMREDPEPATNSHAPAPTQEKAVEQTSQHSASDDEDDFEYPKAWKLAVITLALCLSVFCMALDNTIIATAIPRITDQFKALNDVGWYGSAYLLTTCATQLIYGKLYTFYSIKWVYISALFIFELGSLICGVAPNSTALIIGRAIAGVGAAGIFSGAILIVANTVPLRQRPTYMGVIGGMYGIASVAGPLMGGAFTDHLSWRWCFYINLPFGALTAAFIIPFFNVPRRGQKLNLTWKQQMKKLDLEGTAFFLPAIICLLLALQWGGSKYAWGNGRIIALFVIFALLIIGFITIQWRKQEAATVPPRIFTNRNVWGSAWFGAFTGAAFFILVYYLPIWFQAIKGVSATKSGIMNLPAILGVVILSMASGIAVTLLGYYTPFMIVASILMSIGAGLLTTFEVDSNHAKWIGFQFLFGAGVGFGMQQPLIAVQTALPPADVPIGTAIMMFAQTLGGALFISVGQNVFTNQLIKNLGTAVPDLNPGIVLQVGATELKNAIPEKFLHGVLIAYNLTLTQTFYVSVATGALTIIGALAVEWKSMKGKEIQMAAA</sequence>
<feature type="transmembrane region" description="Helical" evidence="10">
    <location>
        <begin position="396"/>
        <end position="415"/>
    </location>
</feature>
<reference evidence="12" key="1">
    <citation type="journal article" date="2020" name="Stud. Mycol.">
        <title>101 Dothideomycetes genomes: a test case for predicting lifestyles and emergence of pathogens.</title>
        <authorList>
            <person name="Haridas S."/>
            <person name="Albert R."/>
            <person name="Binder M."/>
            <person name="Bloem J."/>
            <person name="Labutti K."/>
            <person name="Salamov A."/>
            <person name="Andreopoulos B."/>
            <person name="Baker S."/>
            <person name="Barry K."/>
            <person name="Bills G."/>
            <person name="Bluhm B."/>
            <person name="Cannon C."/>
            <person name="Castanera R."/>
            <person name="Culley D."/>
            <person name="Daum C."/>
            <person name="Ezra D."/>
            <person name="Gonzalez J."/>
            <person name="Henrissat B."/>
            <person name="Kuo A."/>
            <person name="Liang C."/>
            <person name="Lipzen A."/>
            <person name="Lutzoni F."/>
            <person name="Magnuson J."/>
            <person name="Mondo S."/>
            <person name="Nolan M."/>
            <person name="Ohm R."/>
            <person name="Pangilinan J."/>
            <person name="Park H.-J."/>
            <person name="Ramirez L."/>
            <person name="Alfaro M."/>
            <person name="Sun H."/>
            <person name="Tritt A."/>
            <person name="Yoshinaga Y."/>
            <person name="Zwiers L.-H."/>
            <person name="Turgeon B."/>
            <person name="Goodwin S."/>
            <person name="Spatafora J."/>
            <person name="Crous P."/>
            <person name="Grigoriev I."/>
        </authorList>
    </citation>
    <scope>NUCLEOTIDE SEQUENCE</scope>
    <source>
        <strain evidence="12">CBS 125425</strain>
    </source>
</reference>
<feature type="transmembrane region" description="Helical" evidence="10">
    <location>
        <begin position="127"/>
        <end position="145"/>
    </location>
</feature>
<feature type="transmembrane region" description="Helical" evidence="10">
    <location>
        <begin position="287"/>
        <end position="306"/>
    </location>
</feature>
<feature type="region of interest" description="Disordered" evidence="9">
    <location>
        <begin position="1"/>
        <end position="79"/>
    </location>
</feature>
<dbReference type="PANTHER" id="PTHR23501">
    <property type="entry name" value="MAJOR FACILITATOR SUPERFAMILY"/>
    <property type="match status" value="1"/>
</dbReference>
<feature type="transmembrane region" description="Helical" evidence="10">
    <location>
        <begin position="89"/>
        <end position="115"/>
    </location>
</feature>
<proteinExistence type="inferred from homology"/>
<dbReference type="GO" id="GO:0005886">
    <property type="term" value="C:plasma membrane"/>
    <property type="evidence" value="ECO:0007669"/>
    <property type="project" value="UniProtKB-SubCell"/>
</dbReference>
<keyword evidence="7 10" id="KW-0472">Membrane</keyword>
<dbReference type="Gene3D" id="1.20.1250.20">
    <property type="entry name" value="MFS general substrate transporter like domains"/>
    <property type="match status" value="1"/>
</dbReference>
<dbReference type="Proteomes" id="UP000799444">
    <property type="component" value="Unassembled WGS sequence"/>
</dbReference>
<dbReference type="Pfam" id="PF07690">
    <property type="entry name" value="MFS_1"/>
    <property type="match status" value="1"/>
</dbReference>
<dbReference type="Gene3D" id="1.20.1720.10">
    <property type="entry name" value="Multidrug resistance protein D"/>
    <property type="match status" value="1"/>
</dbReference>
<gene>
    <name evidence="12" type="ORF">EJ04DRAFT_210037</name>
</gene>
<evidence type="ECO:0000259" key="11">
    <source>
        <dbReference type="PROSITE" id="PS50850"/>
    </source>
</evidence>
<feature type="domain" description="Major facilitator superfamily (MFS) profile" evidence="11">
    <location>
        <begin position="92"/>
        <end position="580"/>
    </location>
</feature>
<name>A0A9P4V598_9PLEO</name>
<feature type="transmembrane region" description="Helical" evidence="10">
    <location>
        <begin position="215"/>
        <end position="235"/>
    </location>
</feature>
<feature type="transmembrane region" description="Helical" evidence="10">
    <location>
        <begin position="318"/>
        <end position="335"/>
    </location>
</feature>